<gene>
    <name evidence="3" type="ORF">WMO26_08120</name>
</gene>
<keyword evidence="1" id="KW-0645">Protease</keyword>
<evidence type="ECO:0000313" key="3">
    <source>
        <dbReference type="EMBL" id="MEQ2440786.1"/>
    </source>
</evidence>
<evidence type="ECO:0000256" key="2">
    <source>
        <dbReference type="SAM" id="Phobius"/>
    </source>
</evidence>
<keyword evidence="2" id="KW-1133">Transmembrane helix</keyword>
<keyword evidence="1" id="KW-0064">Aspartyl protease</keyword>
<accession>A0ABV1E2S1</accession>
<dbReference type="Proteomes" id="UP001489509">
    <property type="component" value="Unassembled WGS sequence"/>
</dbReference>
<evidence type="ECO:0000256" key="1">
    <source>
        <dbReference type="PIRNR" id="PIRNR018571"/>
    </source>
</evidence>
<feature type="transmembrane region" description="Helical" evidence="2">
    <location>
        <begin position="90"/>
        <end position="111"/>
    </location>
</feature>
<feature type="transmembrane region" description="Helical" evidence="2">
    <location>
        <begin position="36"/>
        <end position="53"/>
    </location>
</feature>
<reference evidence="3 4" key="1">
    <citation type="submission" date="2024-03" db="EMBL/GenBank/DDBJ databases">
        <title>Human intestinal bacterial collection.</title>
        <authorList>
            <person name="Pauvert C."/>
            <person name="Hitch T.C.A."/>
            <person name="Clavel T."/>
        </authorList>
    </citation>
    <scope>NUCLEOTIDE SEQUENCE [LARGE SCALE GENOMIC DNA]</scope>
    <source>
        <strain evidence="3 4">CLA-JM-H44</strain>
    </source>
</reference>
<feature type="transmembrane region" description="Helical" evidence="2">
    <location>
        <begin position="6"/>
        <end position="24"/>
    </location>
</feature>
<organism evidence="3 4">
    <name type="scientific">Solibaculum intestinale</name>
    <dbReference type="NCBI Taxonomy" id="3133165"/>
    <lineage>
        <taxon>Bacteria</taxon>
        <taxon>Bacillati</taxon>
        <taxon>Bacillota</taxon>
        <taxon>Clostridia</taxon>
        <taxon>Eubacteriales</taxon>
        <taxon>Oscillospiraceae</taxon>
        <taxon>Solibaculum</taxon>
    </lineage>
</organism>
<name>A0ABV1E2S1_9FIRM</name>
<keyword evidence="1" id="KW-0378">Hydrolase</keyword>
<dbReference type="Pfam" id="PF03419">
    <property type="entry name" value="Peptidase_U4"/>
    <property type="match status" value="1"/>
</dbReference>
<comment type="caution">
    <text evidence="3">The sequence shown here is derived from an EMBL/GenBank/DDBJ whole genome shotgun (WGS) entry which is preliminary data.</text>
</comment>
<dbReference type="EMBL" id="JBBMFD010000012">
    <property type="protein sequence ID" value="MEQ2440786.1"/>
    <property type="molecule type" value="Genomic_DNA"/>
</dbReference>
<protein>
    <recommendedName>
        <fullName evidence="1">Sporulation sigma-E factor-processing peptidase</fullName>
        <ecNumber evidence="1">3.4.23.-</ecNumber>
    </recommendedName>
    <alternativeName>
        <fullName evidence="1">Membrane-associated aspartic protease</fullName>
    </alternativeName>
    <alternativeName>
        <fullName evidence="1">Stage II sporulation protein GA</fullName>
    </alternativeName>
</protein>
<comment type="subcellular location">
    <subcellularLocation>
        <location evidence="1">Cell membrane</location>
    </subcellularLocation>
</comment>
<feature type="transmembrane region" description="Helical" evidence="2">
    <location>
        <begin position="59"/>
        <end position="78"/>
    </location>
</feature>
<keyword evidence="1" id="KW-1003">Cell membrane</keyword>
<keyword evidence="2" id="KW-0812">Transmembrane</keyword>
<dbReference type="RefSeq" id="WP_349219484.1">
    <property type="nucleotide sequence ID" value="NZ_JBBMFD010000012.1"/>
</dbReference>
<dbReference type="PIRSF" id="PIRSF018571">
    <property type="entry name" value="SpoIIGA"/>
    <property type="match status" value="1"/>
</dbReference>
<keyword evidence="1 2" id="KW-0472">Membrane</keyword>
<evidence type="ECO:0000313" key="4">
    <source>
        <dbReference type="Proteomes" id="UP001489509"/>
    </source>
</evidence>
<feature type="transmembrane region" description="Helical" evidence="2">
    <location>
        <begin position="123"/>
        <end position="143"/>
    </location>
</feature>
<keyword evidence="4" id="KW-1185">Reference proteome</keyword>
<sequence>MTQTIYVDILFAVNLFMNFFLLLVTARLAHQPYKRLRLLAGAALGALFSFVILLPELGILFSIATKAVFSALIVLASFHAASFKRFLKLYACFFTVNFAFAGIAFALWLFVAPPGLAMGNGAFYFDISPLLLVVTAAAAYLLLSLFHRFFQKGAPPKSIYDLTVTVEGRSVTLRTLADTGNSLTESFTGSPVVLAEYQSVRELLPDPVRPAFQNASAACVRLPEAWQRRYRVIPYKSVGANGLLPSFKADEIVIHTKEEPVTVQGAFVAVSDTNLSSGEYRGLMNPQLLPMK</sequence>
<dbReference type="InterPro" id="IPR005081">
    <property type="entry name" value="SpoIIGA"/>
</dbReference>
<proteinExistence type="inferred from homology"/>
<keyword evidence="1" id="KW-0749">Sporulation</keyword>
<dbReference type="EC" id="3.4.23.-" evidence="1"/>
<comment type="function">
    <text evidence="1">Probable aspartic protease that is responsible for the proteolytic cleavage of the RNA polymerase sigma E factor (SigE/spoIIGB) to yield the active peptide in the mother cell during sporulation. Responds to a signal from the forespore that is triggered by the extracellular signal protein SpoIIR.</text>
</comment>
<comment type="similarity">
    <text evidence="1">Belongs to the peptidase U4 family.</text>
</comment>